<feature type="repeat" description="WD" evidence="3">
    <location>
        <begin position="1437"/>
        <end position="1478"/>
    </location>
</feature>
<dbReference type="InterPro" id="IPR056884">
    <property type="entry name" value="NPHP3-like_N"/>
</dbReference>
<feature type="repeat" description="WD" evidence="3">
    <location>
        <begin position="1093"/>
        <end position="1134"/>
    </location>
</feature>
<organism evidence="5 6">
    <name type="scientific">Rhizoctonia solani</name>
    <dbReference type="NCBI Taxonomy" id="456999"/>
    <lineage>
        <taxon>Eukaryota</taxon>
        <taxon>Fungi</taxon>
        <taxon>Dikarya</taxon>
        <taxon>Basidiomycota</taxon>
        <taxon>Agaricomycotina</taxon>
        <taxon>Agaricomycetes</taxon>
        <taxon>Cantharellales</taxon>
        <taxon>Ceratobasidiaceae</taxon>
        <taxon>Rhizoctonia</taxon>
    </lineage>
</organism>
<dbReference type="PROSITE" id="PS50294">
    <property type="entry name" value="WD_REPEATS_REGION"/>
    <property type="match status" value="14"/>
</dbReference>
<proteinExistence type="predicted"/>
<dbReference type="SUPFAM" id="SSF50978">
    <property type="entry name" value="WD40 repeat-like"/>
    <property type="match status" value="2"/>
</dbReference>
<feature type="repeat" description="WD" evidence="3">
    <location>
        <begin position="1046"/>
        <end position="1080"/>
    </location>
</feature>
<feature type="repeat" description="WD" evidence="3">
    <location>
        <begin position="1003"/>
        <end position="1044"/>
    </location>
</feature>
<keyword evidence="2" id="KW-0677">Repeat</keyword>
<feature type="repeat" description="WD" evidence="3">
    <location>
        <begin position="1395"/>
        <end position="1436"/>
    </location>
</feature>
<sequence>MLNDPPVLNTEFRYYITEIEFQPSIADSSCKISMKLLVDDNLVCSLPWLDNTQPFRWTRLIPWFAIPQMYFHKLLVNSHYSSLSKVSPRSKILLRPSKLFNGNCSFNFPSYQVSEVDDGTGEMALEHPEIVWNAKLKFLTPPLVEQLFPVESDKFSRIEDNRNNIAPGDPAKHLFQIALHFASVATKYILEHSSKLTFLILVKTWEVLEQHIHLDDAVQGILHGLVLLRDVVEVLKQASSSKMAIDMSGLKASVHDILVLLEDMSVYIFNRLSANNPADTPDEDTNPSDTYDVETFLDKLGNLQRSFHLSWPLISEPPPFMWEHATTVDQHPTTTTAPCEILILLRPTHPSGYDPDRACMDGTRQAILNRIVTWTQNSGSSESFMWISGQAGMGKSSIATSLCQRLDKIGALAGSFFCRRDDPRFNDPLLLVDNLVYEIAMQCPPYAHEVGNTIRSNRRLCTAHLSLRFEGLVKRPFERLKSLAVPIRLVVVIDGLDECGDYNSRERILHELYDMSKLVPWLKVIFTARPEGELVNYFQRHCSGQPIVHLQEYNASEDIHAYTQAQLGELAQTERWPDEGISRLCEMAEGVFLWAGLAIQYLKQSTIPTLPRLRKVLENRQSPVTGHLDALYTRALKVAMRDSEVETIEAYGRCIGAILATSERGPLKIPDLQYLILAAGGIEPRTLEQIITNLGPLVLVTDNQYVRFHHSSVKDYVDDPSRSRDCPVQLQHYEADLASCSLKLMQRDLRFNICSLETSYIPNSEVPDLQLRVHSHIGPALSYACIHWIDHFISSPNQVLVETIRAFFERPNFLYWIEVLSLLGRVDIAIKGLSKLVSLGLTQFADWTLIVFWAKDAHRFLLSFYDAISASAPHLYVSALAFAPSTSVIAQKMRPYFPNTIKFAKGGNSAWHPCIRLISHPHPIQSLSVSSDGLGLATGYLDGSICIWDFQTGAPIRKPLIGHSSSVTCVTFSPNGKFIASSSYDTTIRVWSLSGSAEMSHLLPGHTGPVHAVAFSPNATLIASGSSDTTIRLWSTNAMEPVSETYTGHSSRVSALAFSPDGAKLVSGSWDRTIRIWSVELDGLQLGATPLLITGRSDSITCVAFSPDGSKIASGSVDKTVRMWDAQTGSEIEPRTLPPKHSNSVTSVAFSSNGKLLASSSSDGATQLWDSITLAPFSQPFGHSNRVNGVAFSFDGAYVVTGSTDMTTRVWGTGACPKPIATDPFIGHSDSVYSVAISSDGTRITSASRDKTVRIWDAQNGSQIGDPFAEHSEGVAYVSFSPDGAQIVSGSGDKFMKFWDATTHACIHSYEHNSKIRCIAFSVDGAVVALGSEDHKIYLWDAVRRTMLGDALQGHSNYILSIAFSPDGTYFASSSADHSIMLWDIRTHNRLRRPLSGHTNWVRSVTFSPCGTKLVSGSSDKTVRVWDAESGNPIQTLNGHSDEVTTAVFSLDGSYIASGSYDRTVRLWNVTTGCSIGEPLTGHSHRVWSLVFSPDGSYLVSCSTDGTLRVWAPDVSHAAADLPNDPTSTFCWPTNPHELSSHPQRPGWVTHDQRSLDFWFPIQYQQPDLFLSLRTRVPTSQTFLDYSNFKRGTTWTQVACDPVKHGAQ</sequence>
<dbReference type="Gene3D" id="3.40.50.300">
    <property type="entry name" value="P-loop containing nucleotide triphosphate hydrolases"/>
    <property type="match status" value="1"/>
</dbReference>
<dbReference type="PROSITE" id="PS50082">
    <property type="entry name" value="WD_REPEATS_2"/>
    <property type="match status" value="14"/>
</dbReference>
<evidence type="ECO:0000256" key="3">
    <source>
        <dbReference type="PROSITE-ProRule" id="PRU00221"/>
    </source>
</evidence>
<reference evidence="5" key="1">
    <citation type="submission" date="2021-01" db="EMBL/GenBank/DDBJ databases">
        <authorList>
            <person name="Kaushik A."/>
        </authorList>
    </citation>
    <scope>NUCLEOTIDE SEQUENCE</scope>
    <source>
        <strain evidence="5">AG6-10EEA</strain>
    </source>
</reference>
<dbReference type="PROSITE" id="PS00678">
    <property type="entry name" value="WD_REPEATS_1"/>
    <property type="match status" value="6"/>
</dbReference>
<keyword evidence="1 3" id="KW-0853">WD repeat</keyword>
<dbReference type="PANTHER" id="PTHR22847:SF637">
    <property type="entry name" value="WD REPEAT DOMAIN 5B"/>
    <property type="match status" value="1"/>
</dbReference>
<feature type="repeat" description="WD" evidence="3">
    <location>
        <begin position="1268"/>
        <end position="1309"/>
    </location>
</feature>
<evidence type="ECO:0000259" key="4">
    <source>
        <dbReference type="Pfam" id="PF24883"/>
    </source>
</evidence>
<dbReference type="PRINTS" id="PR00320">
    <property type="entry name" value="GPROTEINBRPT"/>
</dbReference>
<protein>
    <recommendedName>
        <fullName evidence="4">Nephrocystin 3-like N-terminal domain-containing protein</fullName>
    </recommendedName>
</protein>
<dbReference type="InterPro" id="IPR001680">
    <property type="entry name" value="WD40_rpt"/>
</dbReference>
<dbReference type="InterPro" id="IPR015943">
    <property type="entry name" value="WD40/YVTN_repeat-like_dom_sf"/>
</dbReference>
<name>A0A8H3CJI9_9AGAM</name>
<dbReference type="InterPro" id="IPR036322">
    <property type="entry name" value="WD40_repeat_dom_sf"/>
</dbReference>
<dbReference type="Pfam" id="PF24883">
    <property type="entry name" value="NPHP3_N"/>
    <property type="match status" value="1"/>
</dbReference>
<accession>A0A8H3CJI9</accession>
<dbReference type="InterPro" id="IPR019775">
    <property type="entry name" value="WD40_repeat_CS"/>
</dbReference>
<dbReference type="CDD" id="cd00200">
    <property type="entry name" value="WD40"/>
    <property type="match status" value="2"/>
</dbReference>
<feature type="repeat" description="WD" evidence="3">
    <location>
        <begin position="1309"/>
        <end position="1341"/>
    </location>
</feature>
<evidence type="ECO:0000313" key="6">
    <source>
        <dbReference type="Proteomes" id="UP000663853"/>
    </source>
</evidence>
<feature type="repeat" description="WD" evidence="3">
    <location>
        <begin position="1225"/>
        <end position="1266"/>
    </location>
</feature>
<feature type="repeat" description="WD" evidence="3">
    <location>
        <begin position="917"/>
        <end position="958"/>
    </location>
</feature>
<evidence type="ECO:0000256" key="1">
    <source>
        <dbReference type="ARBA" id="ARBA00022574"/>
    </source>
</evidence>
<dbReference type="InterPro" id="IPR020472">
    <property type="entry name" value="WD40_PAC1"/>
</dbReference>
<evidence type="ECO:0000256" key="2">
    <source>
        <dbReference type="ARBA" id="ARBA00022737"/>
    </source>
</evidence>
<gene>
    <name evidence="5" type="ORF">RDB_LOCUS92481</name>
</gene>
<feature type="repeat" description="WD" evidence="3">
    <location>
        <begin position="1352"/>
        <end position="1393"/>
    </location>
</feature>
<comment type="caution">
    <text evidence="5">The sequence shown here is derived from an EMBL/GenBank/DDBJ whole genome shotgun (WGS) entry which is preliminary data.</text>
</comment>
<dbReference type="Proteomes" id="UP000663853">
    <property type="component" value="Unassembled WGS sequence"/>
</dbReference>
<dbReference type="EMBL" id="CAJMXA010002548">
    <property type="protein sequence ID" value="CAE6483426.1"/>
    <property type="molecule type" value="Genomic_DNA"/>
</dbReference>
<dbReference type="GO" id="GO:1990234">
    <property type="term" value="C:transferase complex"/>
    <property type="evidence" value="ECO:0007669"/>
    <property type="project" value="UniProtKB-ARBA"/>
</dbReference>
<feature type="domain" description="Nephrocystin 3-like N-terminal" evidence="4">
    <location>
        <begin position="362"/>
        <end position="529"/>
    </location>
</feature>
<feature type="repeat" description="WD" evidence="3">
    <location>
        <begin position="1180"/>
        <end position="1211"/>
    </location>
</feature>
<feature type="repeat" description="WD" evidence="3">
    <location>
        <begin position="1138"/>
        <end position="1170"/>
    </location>
</feature>
<dbReference type="SMART" id="SM00320">
    <property type="entry name" value="WD40"/>
    <property type="match status" value="14"/>
</dbReference>
<dbReference type="GO" id="GO:0005634">
    <property type="term" value="C:nucleus"/>
    <property type="evidence" value="ECO:0007669"/>
    <property type="project" value="TreeGrafter"/>
</dbReference>
<dbReference type="SUPFAM" id="SSF52540">
    <property type="entry name" value="P-loop containing nucleoside triphosphate hydrolases"/>
    <property type="match status" value="1"/>
</dbReference>
<dbReference type="InterPro" id="IPR027417">
    <property type="entry name" value="P-loop_NTPase"/>
</dbReference>
<dbReference type="PANTHER" id="PTHR22847">
    <property type="entry name" value="WD40 REPEAT PROTEIN"/>
    <property type="match status" value="1"/>
</dbReference>
<feature type="repeat" description="WD" evidence="3">
    <location>
        <begin position="1480"/>
        <end position="1511"/>
    </location>
</feature>
<feature type="repeat" description="WD" evidence="3">
    <location>
        <begin position="960"/>
        <end position="1001"/>
    </location>
</feature>
<dbReference type="Pfam" id="PF00400">
    <property type="entry name" value="WD40"/>
    <property type="match status" value="14"/>
</dbReference>
<evidence type="ECO:0000313" key="5">
    <source>
        <dbReference type="EMBL" id="CAE6483426.1"/>
    </source>
</evidence>
<dbReference type="Gene3D" id="2.130.10.10">
    <property type="entry name" value="YVTN repeat-like/Quinoprotein amine dehydrogenase"/>
    <property type="match status" value="6"/>
</dbReference>